<dbReference type="SUPFAM" id="SSF54593">
    <property type="entry name" value="Glyoxalase/Bleomycin resistance protein/Dihydroxybiphenyl dioxygenase"/>
    <property type="match status" value="1"/>
</dbReference>
<proteinExistence type="predicted"/>
<protein>
    <recommendedName>
        <fullName evidence="3">Extradiol dioxygenase</fullName>
    </recommendedName>
</protein>
<accession>A0A6N9H962</accession>
<name>A0A6N9H962_9MICO</name>
<dbReference type="InterPro" id="IPR029068">
    <property type="entry name" value="Glyas_Bleomycin-R_OHBP_Dase"/>
</dbReference>
<keyword evidence="2" id="KW-1185">Reference proteome</keyword>
<organism evidence="1 2">
    <name type="scientific">Brevibacterium rongguiense</name>
    <dbReference type="NCBI Taxonomy" id="2695267"/>
    <lineage>
        <taxon>Bacteria</taxon>
        <taxon>Bacillati</taxon>
        <taxon>Actinomycetota</taxon>
        <taxon>Actinomycetes</taxon>
        <taxon>Micrococcales</taxon>
        <taxon>Brevibacteriaceae</taxon>
        <taxon>Brevibacterium</taxon>
    </lineage>
</organism>
<dbReference type="EMBL" id="WWEQ01000060">
    <property type="protein sequence ID" value="MYM20577.1"/>
    <property type="molecule type" value="Genomic_DNA"/>
</dbReference>
<dbReference type="AlphaFoldDB" id="A0A6N9H962"/>
<evidence type="ECO:0000313" key="1">
    <source>
        <dbReference type="EMBL" id="MYM20577.1"/>
    </source>
</evidence>
<evidence type="ECO:0008006" key="3">
    <source>
        <dbReference type="Google" id="ProtNLM"/>
    </source>
</evidence>
<dbReference type="Gene3D" id="3.10.180.10">
    <property type="entry name" value="2,3-Dihydroxybiphenyl 1,2-Dioxygenase, domain 1"/>
    <property type="match status" value="1"/>
</dbReference>
<comment type="caution">
    <text evidence="1">The sequence shown here is derived from an EMBL/GenBank/DDBJ whole genome shotgun (WGS) entry which is preliminary data.</text>
</comment>
<evidence type="ECO:0000313" key="2">
    <source>
        <dbReference type="Proteomes" id="UP000469215"/>
    </source>
</evidence>
<gene>
    <name evidence="1" type="ORF">GSY69_11545</name>
</gene>
<reference evidence="1 2" key="1">
    <citation type="submission" date="2020-01" db="EMBL/GenBank/DDBJ databases">
        <authorList>
            <person name="Deng T."/>
        </authorList>
    </citation>
    <scope>NUCLEOTIDE SEQUENCE [LARGE SCALE GENOMIC DNA]</scope>
    <source>
        <strain evidence="1 2">5221</strain>
    </source>
</reference>
<dbReference type="Proteomes" id="UP000469215">
    <property type="component" value="Unassembled WGS sequence"/>
</dbReference>
<sequence>MRLKKDGIVPFVCLDHGMTMSMYYPDPDGNGVEIQFDTFGDWRTSKEWMWASQEFGDNPIGEYFDPDQIVEAHKAGADGKEIHERARKGEYRPEVVPEVYLPELW</sequence>
<dbReference type="RefSeq" id="WP_160953990.1">
    <property type="nucleotide sequence ID" value="NZ_WWEQ01000060.1"/>
</dbReference>